<accession>A0ABY8UNY5</accession>
<keyword evidence="3" id="KW-1185">Reference proteome</keyword>
<feature type="compositionally biased region" description="Low complexity" evidence="1">
    <location>
        <begin position="16"/>
        <end position="30"/>
    </location>
</feature>
<evidence type="ECO:0000256" key="1">
    <source>
        <dbReference type="SAM" id="MobiDB-lite"/>
    </source>
</evidence>
<feature type="compositionally biased region" description="Basic and acidic residues" evidence="1">
    <location>
        <begin position="118"/>
        <end position="134"/>
    </location>
</feature>
<proteinExistence type="predicted"/>
<name>A0ABY8UNY5_TETOB</name>
<protein>
    <recommendedName>
        <fullName evidence="4">Capsid protein</fullName>
    </recommendedName>
</protein>
<dbReference type="EMBL" id="CP126223">
    <property type="protein sequence ID" value="WIA23272.1"/>
    <property type="molecule type" value="Genomic_DNA"/>
</dbReference>
<gene>
    <name evidence="2" type="ORF">OEZ85_000042</name>
</gene>
<feature type="region of interest" description="Disordered" evidence="1">
    <location>
        <begin position="116"/>
        <end position="135"/>
    </location>
</feature>
<evidence type="ECO:0008006" key="4">
    <source>
        <dbReference type="Google" id="ProtNLM"/>
    </source>
</evidence>
<evidence type="ECO:0000313" key="2">
    <source>
        <dbReference type="EMBL" id="WIA23272.1"/>
    </source>
</evidence>
<feature type="region of interest" description="Disordered" evidence="1">
    <location>
        <begin position="1"/>
        <end position="34"/>
    </location>
</feature>
<evidence type="ECO:0000313" key="3">
    <source>
        <dbReference type="Proteomes" id="UP001244341"/>
    </source>
</evidence>
<reference evidence="2 3" key="1">
    <citation type="submission" date="2023-05" db="EMBL/GenBank/DDBJ databases">
        <title>A 100% complete, gapless, phased diploid assembly of the Scenedesmus obliquus UTEX 3031 genome.</title>
        <authorList>
            <person name="Biondi T.C."/>
            <person name="Hanschen E.R."/>
            <person name="Kwon T."/>
            <person name="Eng W."/>
            <person name="Kruse C.P.S."/>
            <person name="Koehler S.I."/>
            <person name="Kunde Y."/>
            <person name="Gleasner C.D."/>
            <person name="You Mak K.T."/>
            <person name="Polle J."/>
            <person name="Hovde B.T."/>
            <person name="Starkenburg S.R."/>
        </authorList>
    </citation>
    <scope>NUCLEOTIDE SEQUENCE [LARGE SCALE GENOMIC DNA]</scope>
    <source>
        <strain evidence="2 3">DOE0152z</strain>
    </source>
</reference>
<organism evidence="2 3">
    <name type="scientific">Tetradesmus obliquus</name>
    <name type="common">Green alga</name>
    <name type="synonym">Acutodesmus obliquus</name>
    <dbReference type="NCBI Taxonomy" id="3088"/>
    <lineage>
        <taxon>Eukaryota</taxon>
        <taxon>Viridiplantae</taxon>
        <taxon>Chlorophyta</taxon>
        <taxon>core chlorophytes</taxon>
        <taxon>Chlorophyceae</taxon>
        <taxon>CS clade</taxon>
        <taxon>Sphaeropleales</taxon>
        <taxon>Scenedesmaceae</taxon>
        <taxon>Tetradesmus</taxon>
    </lineage>
</organism>
<sequence>MAEGKKKQQKKKVSKKGSTVAKASSKGKGSLATAVAQRTTISLGPTGNRGQAAIVAAHGGPNIVSMMPMPNLPQPSGAYFNMPPPLTSHKETSTTEHLKTGATAAAPVVPPLPRLRVKREPKPEPRAPMDHEPARPMSARYAGAGNAPAFAKYSGQGNPWQRPHGENGAIRQEPLVDPPIEAVFPRAPFNIADPPLEAGPFVFNAAANKAFVAEGGTPAMCNIQFQDITCYVDAIDVQDGGLLYEATAKMMTKEPLELPFDRYVLTMGGPVGGSHDVLSMQVAANSVDYIAGFAVCPAGVNSATSTAENATTKRSNYLSRGFGGGKLSGSQMTINNACYPTYRATATEAMVQTADAFGVLRGDDQCEKWINSLDSYQAEGFIHVIPLQFPNAEPELRLKSGINTLGNSAGITWETDITGTTGYQKVLLVKCTSVLRIAPYKQCEVIA</sequence>
<dbReference type="Proteomes" id="UP001244341">
    <property type="component" value="Chromosome 16b"/>
</dbReference>